<dbReference type="InterPro" id="IPR001387">
    <property type="entry name" value="Cro/C1-type_HTH"/>
</dbReference>
<feature type="domain" description="HTH cro/C1-type" evidence="2">
    <location>
        <begin position="16"/>
        <end position="67"/>
    </location>
</feature>
<protein>
    <recommendedName>
        <fullName evidence="2">HTH cro/C1-type domain-containing protein</fullName>
    </recommendedName>
</protein>
<comment type="similarity">
    <text evidence="1">Belongs to the short-chain fatty acyl-CoA assimilation regulator (ScfR) family.</text>
</comment>
<gene>
    <name evidence="3" type="ORF">A6D6_02031</name>
</gene>
<evidence type="ECO:0000313" key="3">
    <source>
        <dbReference type="EMBL" id="KAF0805770.1"/>
    </source>
</evidence>
<dbReference type="InterPro" id="IPR010982">
    <property type="entry name" value="Lambda_DNA-bd_dom_sf"/>
</dbReference>
<sequence length="380" mass="43586">MATTYAKINPDILGWARERARLSISVLAGKLGVNEKKVEAWESGEKRLTFRQAQQYAAKTHVPFGYLYLKRPPVEELPLPDLRTVGSQSPARPSAELIEMVQIVLRRQEWYAEYVKDQGVERNERVGRFTAQSGVRAVVEDMRGALQVPPYPTRGTWEDYFRLLIQRIEKAGVLVMRESFVGHHTRPLSVQEFRGFAIADPLAPVIFINQADAPKARLFTLIHELAHVWIGQTGISDTSPAAERREEVFCNAVAAEFLVPAEEFERQWRDLDNWRENLPDLEAHFRVSTWVLARRALTLKKISADEYHRYVRELQEEYRNREKESVPISYYQGRKGKISQTFSKALLSEALSGRVLLRDAARLLGLKPSQLAKYARELGN</sequence>
<dbReference type="PANTHER" id="PTHR43236">
    <property type="entry name" value="ANTITOXIN HIGA1"/>
    <property type="match status" value="1"/>
</dbReference>
<organism evidence="3 4">
    <name type="scientific">Alcanivorax xiamenensis</name>
    <dbReference type="NCBI Taxonomy" id="1177156"/>
    <lineage>
        <taxon>Bacteria</taxon>
        <taxon>Pseudomonadati</taxon>
        <taxon>Pseudomonadota</taxon>
        <taxon>Gammaproteobacteria</taxon>
        <taxon>Oceanospirillales</taxon>
        <taxon>Alcanivoracaceae</taxon>
        <taxon>Alcanivorax</taxon>
    </lineage>
</organism>
<dbReference type="CDD" id="cd00093">
    <property type="entry name" value="HTH_XRE"/>
    <property type="match status" value="1"/>
</dbReference>
<dbReference type="EMBL" id="AQPF01000013">
    <property type="protein sequence ID" value="KAF0805770.1"/>
    <property type="molecule type" value="Genomic_DNA"/>
</dbReference>
<accession>A0ABQ6Y871</accession>
<evidence type="ECO:0000256" key="1">
    <source>
        <dbReference type="ARBA" id="ARBA00007227"/>
    </source>
</evidence>
<keyword evidence="4" id="KW-1185">Reference proteome</keyword>
<proteinExistence type="inferred from homology"/>
<dbReference type="Gene3D" id="1.10.260.40">
    <property type="entry name" value="lambda repressor-like DNA-binding domains"/>
    <property type="match status" value="1"/>
</dbReference>
<dbReference type="SMART" id="SM00530">
    <property type="entry name" value="HTH_XRE"/>
    <property type="match status" value="1"/>
</dbReference>
<dbReference type="InterPro" id="IPR010359">
    <property type="entry name" value="IrrE_HExxH"/>
</dbReference>
<evidence type="ECO:0000313" key="4">
    <source>
        <dbReference type="Proteomes" id="UP000771797"/>
    </source>
</evidence>
<name>A0ABQ6Y871_9GAMM</name>
<dbReference type="RefSeq" id="WP_159660682.1">
    <property type="nucleotide sequence ID" value="NZ_AQPF01000013.1"/>
</dbReference>
<dbReference type="PANTHER" id="PTHR43236:SF2">
    <property type="entry name" value="BLL0069 PROTEIN"/>
    <property type="match status" value="1"/>
</dbReference>
<evidence type="ECO:0000259" key="2">
    <source>
        <dbReference type="PROSITE" id="PS50943"/>
    </source>
</evidence>
<dbReference type="PROSITE" id="PS50943">
    <property type="entry name" value="HTH_CROC1"/>
    <property type="match status" value="1"/>
</dbReference>
<comment type="caution">
    <text evidence="3">The sequence shown here is derived from an EMBL/GenBank/DDBJ whole genome shotgun (WGS) entry which is preliminary data.</text>
</comment>
<dbReference type="Proteomes" id="UP000771797">
    <property type="component" value="Unassembled WGS sequence"/>
</dbReference>
<dbReference type="Gene3D" id="1.10.10.2910">
    <property type="match status" value="1"/>
</dbReference>
<dbReference type="InterPro" id="IPR052345">
    <property type="entry name" value="Rad_response_metalloprotease"/>
</dbReference>
<dbReference type="Pfam" id="PF06114">
    <property type="entry name" value="Peptidase_M78"/>
    <property type="match status" value="1"/>
</dbReference>
<dbReference type="SUPFAM" id="SSF47413">
    <property type="entry name" value="lambda repressor-like DNA-binding domains"/>
    <property type="match status" value="1"/>
</dbReference>
<reference evidence="3 4" key="1">
    <citation type="submission" date="2012-09" db="EMBL/GenBank/DDBJ databases">
        <title>Genome Sequence of alkane-degrading Bacterium Alcanivorax sp. 6-D-6.</title>
        <authorList>
            <person name="Lai Q."/>
            <person name="Shao Z."/>
        </authorList>
    </citation>
    <scope>NUCLEOTIDE SEQUENCE [LARGE SCALE GENOMIC DNA]</scope>
    <source>
        <strain evidence="3 4">6-D-6</strain>
    </source>
</reference>